<accession>A0A172Q0G4</accession>
<reference evidence="2" key="1">
    <citation type="submission" date="2016-03" db="EMBL/GenBank/DDBJ databases">
        <title>Characterization of Acinetobacter baumannii phage vB_AbaM_ME3.</title>
        <authorList>
            <person name="Buttimer C.T.H."/>
            <person name="Elbreki M."/>
            <person name="Coffey A."/>
        </authorList>
    </citation>
    <scope>NUCLEOTIDE SEQUENCE [LARGE SCALE GENOMIC DNA]</scope>
</reference>
<gene>
    <name evidence="1" type="ORF">ME3_190</name>
</gene>
<dbReference type="EMBL" id="KU935715">
    <property type="protein sequence ID" value="AND75351.1"/>
    <property type="molecule type" value="Genomic_DNA"/>
</dbReference>
<proteinExistence type="predicted"/>
<keyword evidence="2" id="KW-1185">Reference proteome</keyword>
<sequence length="80" mass="9487">MKIYEESDSKEIIKSKCKEIILKYPDEDFDVANASLIARMYKNQIFATCPEGDQCCFFEWDSIDSFLEDYVLHPYQDIEE</sequence>
<name>A0A172Q0G4_9CAUD</name>
<evidence type="ECO:0000313" key="1">
    <source>
        <dbReference type="EMBL" id="AND75351.1"/>
    </source>
</evidence>
<dbReference type="Proteomes" id="UP000225947">
    <property type="component" value="Segment"/>
</dbReference>
<evidence type="ECO:0000313" key="2">
    <source>
        <dbReference type="Proteomes" id="UP000225947"/>
    </source>
</evidence>
<organism evidence="1 2">
    <name type="scientific">Acinetobacter phage vB_AbaM_ME3</name>
    <dbReference type="NCBI Taxonomy" id="1837876"/>
    <lineage>
        <taxon>Viruses</taxon>
        <taxon>Duplodnaviria</taxon>
        <taxon>Heunggongvirae</taxon>
        <taxon>Uroviricota</taxon>
        <taxon>Caudoviricetes</taxon>
        <taxon>Metrivirus</taxon>
        <taxon>Metrivirus ME3</taxon>
    </lineage>
</organism>
<protein>
    <submittedName>
        <fullName evidence="1">Uncharacterized protein</fullName>
    </submittedName>
</protein>